<dbReference type="GO" id="GO:0000400">
    <property type="term" value="F:four-way junction DNA binding"/>
    <property type="evidence" value="ECO:0007669"/>
    <property type="project" value="TreeGrafter"/>
</dbReference>
<evidence type="ECO:0000259" key="11">
    <source>
        <dbReference type="PROSITE" id="PS50162"/>
    </source>
</evidence>
<accession>A0A8B9YJ07</accession>
<evidence type="ECO:0000313" key="12">
    <source>
        <dbReference type="Ensembl" id="ENSBGRP00000034346.1"/>
    </source>
</evidence>
<evidence type="ECO:0000256" key="4">
    <source>
        <dbReference type="ARBA" id="ARBA00022763"/>
    </source>
</evidence>
<evidence type="ECO:0000256" key="8">
    <source>
        <dbReference type="ARBA" id="ARBA00023204"/>
    </source>
</evidence>
<evidence type="ECO:0000313" key="13">
    <source>
        <dbReference type="Proteomes" id="UP000694520"/>
    </source>
</evidence>
<organism evidence="12 13">
    <name type="scientific">Bos mutus grunniens</name>
    <name type="common">Wild yak</name>
    <name type="synonym">Bos grunniens</name>
    <dbReference type="NCBI Taxonomy" id="30521"/>
    <lineage>
        <taxon>Eukaryota</taxon>
        <taxon>Metazoa</taxon>
        <taxon>Chordata</taxon>
        <taxon>Craniata</taxon>
        <taxon>Vertebrata</taxon>
        <taxon>Euteleostomi</taxon>
        <taxon>Mammalia</taxon>
        <taxon>Eutheria</taxon>
        <taxon>Laurasiatheria</taxon>
        <taxon>Artiodactyla</taxon>
        <taxon>Ruminantia</taxon>
        <taxon>Pecora</taxon>
        <taxon>Bovidae</taxon>
        <taxon>Bovinae</taxon>
        <taxon>Bos</taxon>
    </lineage>
</organism>
<comment type="similarity">
    <text evidence="2">Belongs to the RecA family. RAD51 subfamily.</text>
</comment>
<dbReference type="GO" id="GO:0000723">
    <property type="term" value="P:telomere maintenance"/>
    <property type="evidence" value="ECO:0007669"/>
    <property type="project" value="TreeGrafter"/>
</dbReference>
<keyword evidence="7" id="KW-0233">DNA recombination</keyword>
<keyword evidence="4" id="KW-0227">DNA damage</keyword>
<evidence type="ECO:0000256" key="5">
    <source>
        <dbReference type="ARBA" id="ARBA00022840"/>
    </source>
</evidence>
<comment type="subcellular location">
    <subcellularLocation>
        <location evidence="1">Nucleus</location>
    </subcellularLocation>
</comment>
<dbReference type="GO" id="GO:0140664">
    <property type="term" value="F:ATP-dependent DNA damage sensor activity"/>
    <property type="evidence" value="ECO:0007669"/>
    <property type="project" value="InterPro"/>
</dbReference>
<dbReference type="InterPro" id="IPR020588">
    <property type="entry name" value="RecA_ATP-bd"/>
</dbReference>
<dbReference type="Ensembl" id="ENSBGRT00000039717.1">
    <property type="protein sequence ID" value="ENSBGRP00000034346.1"/>
    <property type="gene ID" value="ENSBGRG00000021490.1"/>
</dbReference>
<sequence>MVDLIERSGPAFRTESCTGWAWPRRRRRRTRAPSLRARRVDLWAGSLAPCSPSCLRPDRPARASRRSRQVAPQAESWRLEAGSGGAAGAGWPLGARAPEGSAFSARSLPPAFLARPEKGAGSGVGDDWRGPRGCFQDEWPQAPREHGRASGGTVPGPHPGHGPALAEPRDQDSGGPGLCRPGGGRPEMWPVLQGPGRPETGAAGSVLSFPLQWRGSLRGTEDLHGHPVHWHWEVCLCVAAHVAHGLQQNVLYIDSNGGLTASRILQLLQARTPDEEEQAGALQRIQVVRAFDIFQMLDVLQDLRGAVSQQVSSSSGTLKVVVVDSVAAVVAPLLGGQQREGLALMMQLARELKTLARDLSVAVLVTNHMTRDRDSGQLKPALGRSWSFVPSTRLLLDSTQSSGSLGSRRVVCLTKSPRLPTGCQETVDLGSLGTPAFQGDHKGH</sequence>
<keyword evidence="6" id="KW-0238">DNA-binding</keyword>
<evidence type="ECO:0000256" key="6">
    <source>
        <dbReference type="ARBA" id="ARBA00023125"/>
    </source>
</evidence>
<evidence type="ECO:0000256" key="1">
    <source>
        <dbReference type="ARBA" id="ARBA00004123"/>
    </source>
</evidence>
<keyword evidence="5" id="KW-0067">ATP-binding</keyword>
<dbReference type="GO" id="GO:0042148">
    <property type="term" value="P:DNA strand invasion"/>
    <property type="evidence" value="ECO:0007669"/>
    <property type="project" value="TreeGrafter"/>
</dbReference>
<keyword evidence="9" id="KW-0539">Nucleus</keyword>
<dbReference type="InterPro" id="IPR027417">
    <property type="entry name" value="P-loop_NTPase"/>
</dbReference>
<dbReference type="AlphaFoldDB" id="A0A8B9YJ07"/>
<dbReference type="CDD" id="cd19489">
    <property type="entry name" value="Rad51D"/>
    <property type="match status" value="1"/>
</dbReference>
<dbReference type="Proteomes" id="UP000694520">
    <property type="component" value="Chromosome 19"/>
</dbReference>
<keyword evidence="3" id="KW-0547">Nucleotide-binding</keyword>
<dbReference type="GeneTree" id="ENSGT00940000159095"/>
<feature type="region of interest" description="Disordered" evidence="10">
    <location>
        <begin position="116"/>
        <end position="189"/>
    </location>
</feature>
<dbReference type="PANTHER" id="PTHR46457:SF1">
    <property type="entry name" value="DNA REPAIR PROTEIN RAD51 HOMOLOG 4"/>
    <property type="match status" value="1"/>
</dbReference>
<evidence type="ECO:0000256" key="3">
    <source>
        <dbReference type="ARBA" id="ARBA00022741"/>
    </source>
</evidence>
<name>A0A8B9YJ07_BOSMU</name>
<dbReference type="Gene3D" id="3.40.50.300">
    <property type="entry name" value="P-loop containing nucleotide triphosphate hydrolases"/>
    <property type="match status" value="1"/>
</dbReference>
<dbReference type="PANTHER" id="PTHR46457">
    <property type="entry name" value="DNA REPAIR PROTEIN RAD51 HOMOLOG 4"/>
    <property type="match status" value="1"/>
</dbReference>
<dbReference type="InterPro" id="IPR013632">
    <property type="entry name" value="Rad51_C"/>
</dbReference>
<reference evidence="12" key="3">
    <citation type="submission" date="2025-09" db="UniProtKB">
        <authorList>
            <consortium name="Ensembl"/>
        </authorList>
    </citation>
    <scope>IDENTIFICATION</scope>
</reference>
<dbReference type="GO" id="GO:0000724">
    <property type="term" value="P:double-strand break repair via homologous recombination"/>
    <property type="evidence" value="ECO:0007669"/>
    <property type="project" value="TreeGrafter"/>
</dbReference>
<dbReference type="Pfam" id="PF08423">
    <property type="entry name" value="Rad51"/>
    <property type="match status" value="1"/>
</dbReference>
<dbReference type="InterPro" id="IPR047323">
    <property type="entry name" value="Rad51D_C"/>
</dbReference>
<keyword evidence="8" id="KW-0234">DNA repair</keyword>
<feature type="region of interest" description="Disordered" evidence="10">
    <location>
        <begin position="56"/>
        <end position="85"/>
    </location>
</feature>
<evidence type="ECO:0000256" key="9">
    <source>
        <dbReference type="ARBA" id="ARBA00023242"/>
    </source>
</evidence>
<proteinExistence type="inferred from homology"/>
<dbReference type="GO" id="GO:0003697">
    <property type="term" value="F:single-stranded DNA binding"/>
    <property type="evidence" value="ECO:0007669"/>
    <property type="project" value="TreeGrafter"/>
</dbReference>
<reference evidence="12" key="2">
    <citation type="submission" date="2025-08" db="UniProtKB">
        <authorList>
            <consortium name="Ensembl"/>
        </authorList>
    </citation>
    <scope>IDENTIFICATION</scope>
</reference>
<dbReference type="GO" id="GO:0007131">
    <property type="term" value="P:reciprocal meiotic recombination"/>
    <property type="evidence" value="ECO:0007669"/>
    <property type="project" value="TreeGrafter"/>
</dbReference>
<dbReference type="GO" id="GO:0005657">
    <property type="term" value="C:replication fork"/>
    <property type="evidence" value="ECO:0007669"/>
    <property type="project" value="TreeGrafter"/>
</dbReference>
<protein>
    <recommendedName>
        <fullName evidence="11">RecA family profile 1 domain-containing protein</fullName>
    </recommendedName>
</protein>
<dbReference type="GO" id="GO:0005524">
    <property type="term" value="F:ATP binding"/>
    <property type="evidence" value="ECO:0007669"/>
    <property type="project" value="UniProtKB-KW"/>
</dbReference>
<reference evidence="12" key="1">
    <citation type="submission" date="2019-05" db="EMBL/GenBank/DDBJ databases">
        <authorList>
            <person name="Zhang S."/>
            <person name="Liu J."/>
        </authorList>
    </citation>
    <scope>NUCLEOTIDE SEQUENCE [LARGE SCALE GENOMIC DNA]</scope>
</reference>
<evidence type="ECO:0000256" key="7">
    <source>
        <dbReference type="ARBA" id="ARBA00023172"/>
    </source>
</evidence>
<dbReference type="SUPFAM" id="SSF52540">
    <property type="entry name" value="P-loop containing nucleoside triphosphate hydrolases"/>
    <property type="match status" value="1"/>
</dbReference>
<keyword evidence="13" id="KW-1185">Reference proteome</keyword>
<dbReference type="InterPro" id="IPR051988">
    <property type="entry name" value="HRR_RAD51_Paralog"/>
</dbReference>
<feature type="domain" description="RecA family profile 1" evidence="11">
    <location>
        <begin position="234"/>
        <end position="369"/>
    </location>
</feature>
<dbReference type="GO" id="GO:0005815">
    <property type="term" value="C:microtubule organizing center"/>
    <property type="evidence" value="ECO:0007669"/>
    <property type="project" value="TreeGrafter"/>
</dbReference>
<evidence type="ECO:0000256" key="2">
    <source>
        <dbReference type="ARBA" id="ARBA00007095"/>
    </source>
</evidence>
<feature type="compositionally biased region" description="Gly residues" evidence="10">
    <location>
        <begin position="174"/>
        <end position="185"/>
    </location>
</feature>
<evidence type="ECO:0000256" key="10">
    <source>
        <dbReference type="SAM" id="MobiDB-lite"/>
    </source>
</evidence>
<dbReference type="GO" id="GO:0033063">
    <property type="term" value="C:Rad51B-Rad51C-Rad51D-XRCC2 complex"/>
    <property type="evidence" value="ECO:0007669"/>
    <property type="project" value="TreeGrafter"/>
</dbReference>
<dbReference type="PROSITE" id="PS50162">
    <property type="entry name" value="RECA_2"/>
    <property type="match status" value="1"/>
</dbReference>